<dbReference type="PANTHER" id="PTHR42737">
    <property type="entry name" value="GLUTATHIONE REDUCTASE"/>
    <property type="match status" value="1"/>
</dbReference>
<dbReference type="InterPro" id="IPR001100">
    <property type="entry name" value="Pyr_nuc-diS_OxRdtase"/>
</dbReference>
<evidence type="ECO:0000313" key="13">
    <source>
        <dbReference type="EMBL" id="PNL92180.1"/>
    </source>
</evidence>
<feature type="binding site" evidence="8">
    <location>
        <begin position="174"/>
        <end position="181"/>
    </location>
    <ligand>
        <name>NAD(+)</name>
        <dbReference type="ChEBI" id="CHEBI:57540"/>
    </ligand>
</feature>
<dbReference type="NCBIfam" id="TIGR01421">
    <property type="entry name" value="gluta_reduc_1"/>
    <property type="match status" value="1"/>
</dbReference>
<feature type="domain" description="FAD/NAD(P)-binding" evidence="12">
    <location>
        <begin position="5"/>
        <end position="318"/>
    </location>
</feature>
<dbReference type="SUPFAM" id="SSF51905">
    <property type="entry name" value="FAD/NAD(P)-binding domain"/>
    <property type="match status" value="1"/>
</dbReference>
<dbReference type="GO" id="GO:0050660">
    <property type="term" value="F:flavin adenine dinucleotide binding"/>
    <property type="evidence" value="ECO:0007669"/>
    <property type="project" value="InterPro"/>
</dbReference>
<dbReference type="InterPro" id="IPR046952">
    <property type="entry name" value="GSHR/TRXR-like"/>
</dbReference>
<name>A0A2J9PQA9_9LACT</name>
<comment type="caution">
    <text evidence="13">The sequence shown here is derived from an EMBL/GenBank/DDBJ whole genome shotgun (WGS) entry which is preliminary data.</text>
</comment>
<accession>A0A2J9PQA9</accession>
<dbReference type="InterPro" id="IPR036188">
    <property type="entry name" value="FAD/NAD-bd_sf"/>
</dbReference>
<dbReference type="Gene3D" id="3.50.50.60">
    <property type="entry name" value="FAD/NAD(P)-binding domain"/>
    <property type="match status" value="2"/>
</dbReference>
<dbReference type="EMBL" id="NBTM02000001">
    <property type="protein sequence ID" value="PNL92180.1"/>
    <property type="molecule type" value="Genomic_DNA"/>
</dbReference>
<feature type="domain" description="Pyridine nucleotide-disulphide oxidoreductase dimerisation" evidence="11">
    <location>
        <begin position="339"/>
        <end position="449"/>
    </location>
</feature>
<evidence type="ECO:0000256" key="7">
    <source>
        <dbReference type="PIRSR" id="PIRSR000350-2"/>
    </source>
</evidence>
<comment type="cofactor">
    <cofactor evidence="8">
        <name>FAD</name>
        <dbReference type="ChEBI" id="CHEBI:57692"/>
    </cofactor>
    <text evidence="8">Binds 1 FAD per subunit.</text>
</comment>
<dbReference type="InterPro" id="IPR012999">
    <property type="entry name" value="Pyr_OxRdtase_I_AS"/>
</dbReference>
<proteinExistence type="inferred from homology"/>
<dbReference type="RefSeq" id="WP_083069760.1">
    <property type="nucleotide sequence ID" value="NZ_JALXKY010000007.1"/>
</dbReference>
<dbReference type="GO" id="GO:0004362">
    <property type="term" value="F:glutathione-disulfide reductase (NADPH) activity"/>
    <property type="evidence" value="ECO:0007669"/>
    <property type="project" value="InterPro"/>
</dbReference>
<dbReference type="InterPro" id="IPR016156">
    <property type="entry name" value="FAD/NAD-linked_Rdtase_dimer_sf"/>
</dbReference>
<evidence type="ECO:0000313" key="14">
    <source>
        <dbReference type="Proteomes" id="UP000192813"/>
    </source>
</evidence>
<organism evidence="13 14">
    <name type="scientific">Aerococcus viridans</name>
    <dbReference type="NCBI Taxonomy" id="1377"/>
    <lineage>
        <taxon>Bacteria</taxon>
        <taxon>Bacillati</taxon>
        <taxon>Bacillota</taxon>
        <taxon>Bacilli</taxon>
        <taxon>Lactobacillales</taxon>
        <taxon>Aerococcaceae</taxon>
        <taxon>Aerococcus</taxon>
    </lineage>
</organism>
<dbReference type="GO" id="GO:0034599">
    <property type="term" value="P:cellular response to oxidative stress"/>
    <property type="evidence" value="ECO:0007669"/>
    <property type="project" value="TreeGrafter"/>
</dbReference>
<dbReference type="GO" id="GO:0045454">
    <property type="term" value="P:cell redox homeostasis"/>
    <property type="evidence" value="ECO:0007669"/>
    <property type="project" value="InterPro"/>
</dbReference>
<evidence type="ECO:0000259" key="12">
    <source>
        <dbReference type="Pfam" id="PF07992"/>
    </source>
</evidence>
<evidence type="ECO:0000256" key="6">
    <source>
        <dbReference type="ARBA" id="ARBA00023284"/>
    </source>
</evidence>
<sequence length="450" mass="48897">MERYDYISIGGGSAGIASANRAAEYGAKALIIEKRDVGGTCVNRGCVPKKISWHGTMLRDQINEYGSAYGLNFTEEGPVDYAALKANRDAYIDRIHGGYASGFKSRGTHYLAGEAKFIDNHTVEVDGVQYTAPHIAIVPGGRPRLIDLPGIDLVDTSDDFFEWETLPESVLIIGAGYVATEFAGVLNGLGVKTSQAVRHDRPLRGYDEAIIEVLVEEMKKTGIELLTESDPESIEQLADGSLRVNFKNGQHADAEKVIYAIGRTPNTDNIGLENTDVKLTKSGHIKVDGYHNTNVEGLYAFGDVIGKVELTPVAIMAGRTLSDTIFNGADPYLLDYDTVPTVIFTHPAIGAIGYSEEAAKERFGADKVKVYTSNFTPMYSAVSENRQPARFKLITQGDDEVVVGVHGIGYAVEEMMQGFAVGVRLGLTKKQFDQTIAIHPTGAEEFVTMR</sequence>
<keyword evidence="4 10" id="KW-0560">Oxidoreductase</keyword>
<dbReference type="Gene3D" id="3.30.390.30">
    <property type="match status" value="1"/>
</dbReference>
<feature type="active site" description="Proton acceptor" evidence="7">
    <location>
        <position position="439"/>
    </location>
</feature>
<evidence type="ECO:0000256" key="10">
    <source>
        <dbReference type="RuleBase" id="RU003691"/>
    </source>
</evidence>
<keyword evidence="2 10" id="KW-0285">Flavoprotein</keyword>
<dbReference type="Proteomes" id="UP000192813">
    <property type="component" value="Unassembled WGS sequence"/>
</dbReference>
<keyword evidence="6 10" id="KW-0676">Redox-active center</keyword>
<keyword evidence="3 8" id="KW-0274">FAD</keyword>
<feature type="binding site" evidence="8">
    <location>
        <position position="50"/>
    </location>
    <ligand>
        <name>FAD</name>
        <dbReference type="ChEBI" id="CHEBI:57692"/>
    </ligand>
</feature>
<evidence type="ECO:0000256" key="8">
    <source>
        <dbReference type="PIRSR" id="PIRSR000350-3"/>
    </source>
</evidence>
<dbReference type="GO" id="GO:0006749">
    <property type="term" value="P:glutathione metabolic process"/>
    <property type="evidence" value="ECO:0007669"/>
    <property type="project" value="InterPro"/>
</dbReference>
<evidence type="ECO:0000256" key="5">
    <source>
        <dbReference type="ARBA" id="ARBA00023157"/>
    </source>
</evidence>
<evidence type="ECO:0000259" key="11">
    <source>
        <dbReference type="Pfam" id="PF02852"/>
    </source>
</evidence>
<keyword evidence="5" id="KW-1015">Disulfide bond</keyword>
<comment type="similarity">
    <text evidence="1 10">Belongs to the class-I pyridine nucleotide-disulfide oxidoreductase family.</text>
</comment>
<gene>
    <name evidence="13" type="ORF">A6J77_008040</name>
</gene>
<dbReference type="PRINTS" id="PR00411">
    <property type="entry name" value="PNDRDTASEI"/>
</dbReference>
<evidence type="ECO:0000256" key="4">
    <source>
        <dbReference type="ARBA" id="ARBA00023002"/>
    </source>
</evidence>
<evidence type="ECO:0000256" key="3">
    <source>
        <dbReference type="ARBA" id="ARBA00022827"/>
    </source>
</evidence>
<evidence type="ECO:0000256" key="2">
    <source>
        <dbReference type="ARBA" id="ARBA00022630"/>
    </source>
</evidence>
<feature type="disulfide bond" description="Redox-active" evidence="9">
    <location>
        <begin position="41"/>
        <end position="46"/>
    </location>
</feature>
<dbReference type="PANTHER" id="PTHR42737:SF2">
    <property type="entry name" value="GLUTATHIONE REDUCTASE"/>
    <property type="match status" value="1"/>
</dbReference>
<dbReference type="Pfam" id="PF02852">
    <property type="entry name" value="Pyr_redox_dim"/>
    <property type="match status" value="1"/>
</dbReference>
<dbReference type="NCBIfam" id="NF004776">
    <property type="entry name" value="PRK06116.1"/>
    <property type="match status" value="1"/>
</dbReference>
<dbReference type="SUPFAM" id="SSF55424">
    <property type="entry name" value="FAD/NAD-linked reductases, dimerisation (C-terminal) domain"/>
    <property type="match status" value="1"/>
</dbReference>
<dbReference type="GO" id="GO:0050661">
    <property type="term" value="F:NADP binding"/>
    <property type="evidence" value="ECO:0007669"/>
    <property type="project" value="InterPro"/>
</dbReference>
<evidence type="ECO:0000256" key="9">
    <source>
        <dbReference type="PIRSR" id="PIRSR000350-4"/>
    </source>
</evidence>
<dbReference type="PIRSF" id="PIRSF000350">
    <property type="entry name" value="Mercury_reductase_MerA"/>
    <property type="match status" value="1"/>
</dbReference>
<protein>
    <submittedName>
        <fullName evidence="13">Glutathione-disulfide reductase</fullName>
    </submittedName>
</protein>
<dbReference type="InterPro" id="IPR004099">
    <property type="entry name" value="Pyr_nucl-diS_OxRdtase_dimer"/>
</dbReference>
<keyword evidence="8" id="KW-0520">NAD</keyword>
<reference evidence="14" key="1">
    <citation type="submission" date="2017-12" db="EMBL/GenBank/DDBJ databases">
        <title>FDA dAtabase for Regulatory Grade micrObial Sequences (FDA-ARGOS): Supporting development and validation of Infectious Disease Dx tests.</title>
        <authorList>
            <person name="Hoffmann M."/>
            <person name="Allard M."/>
            <person name="Evans P."/>
            <person name="Brown E."/>
            <person name="Tallon L."/>
            <person name="Sadzewicz L."/>
            <person name="Sengamalay N."/>
            <person name="Ott S."/>
            <person name="Godinez A."/>
            <person name="Nagaraj S."/>
            <person name="Vavikolanu K."/>
            <person name="Aluvathingal J."/>
            <person name="Nadendla S."/>
            <person name="Sichtig H."/>
        </authorList>
    </citation>
    <scope>NUCLEOTIDE SEQUENCE [LARGE SCALE GENOMIC DNA]</scope>
    <source>
        <strain evidence="14">FDAARGOS_249</strain>
    </source>
</reference>
<dbReference type="PROSITE" id="PS00076">
    <property type="entry name" value="PYRIDINE_REDOX_1"/>
    <property type="match status" value="1"/>
</dbReference>
<dbReference type="PRINTS" id="PR00368">
    <property type="entry name" value="FADPNR"/>
</dbReference>
<evidence type="ECO:0000256" key="1">
    <source>
        <dbReference type="ARBA" id="ARBA00007532"/>
    </source>
</evidence>
<dbReference type="AlphaFoldDB" id="A0A2J9PQA9"/>
<dbReference type="InterPro" id="IPR006322">
    <property type="entry name" value="Glutathione_Rdtase_euk/bac"/>
</dbReference>
<dbReference type="GO" id="GO:0005829">
    <property type="term" value="C:cytosol"/>
    <property type="evidence" value="ECO:0007669"/>
    <property type="project" value="TreeGrafter"/>
</dbReference>
<feature type="binding site" evidence="8">
    <location>
        <position position="262"/>
    </location>
    <ligand>
        <name>NAD(+)</name>
        <dbReference type="ChEBI" id="CHEBI:57540"/>
    </ligand>
</feature>
<dbReference type="InterPro" id="IPR023753">
    <property type="entry name" value="FAD/NAD-binding_dom"/>
</dbReference>
<keyword evidence="8" id="KW-0547">Nucleotide-binding</keyword>
<dbReference type="Pfam" id="PF07992">
    <property type="entry name" value="Pyr_redox_2"/>
    <property type="match status" value="1"/>
</dbReference>
<feature type="binding site" evidence="8">
    <location>
        <position position="303"/>
    </location>
    <ligand>
        <name>FAD</name>
        <dbReference type="ChEBI" id="CHEBI:57692"/>
    </ligand>
</feature>